<name>A0A2T1AB48_TRISK</name>
<organism evidence="1 2">
    <name type="scientific">Tritonibacter scottomollicae</name>
    <name type="common">Epibacterium scottomollicae</name>
    <dbReference type="NCBI Taxonomy" id="483013"/>
    <lineage>
        <taxon>Bacteria</taxon>
        <taxon>Pseudomonadati</taxon>
        <taxon>Pseudomonadota</taxon>
        <taxon>Alphaproteobacteria</taxon>
        <taxon>Rhodobacterales</taxon>
        <taxon>Paracoccaceae</taxon>
        <taxon>Tritonibacter</taxon>
    </lineage>
</organism>
<protein>
    <submittedName>
        <fullName evidence="1">Uncharacterized protein</fullName>
    </submittedName>
</protein>
<dbReference type="Proteomes" id="UP000237718">
    <property type="component" value="Unassembled WGS sequence"/>
</dbReference>
<comment type="caution">
    <text evidence="1">The sequence shown here is derived from an EMBL/GenBank/DDBJ whole genome shotgun (WGS) entry which is preliminary data.</text>
</comment>
<evidence type="ECO:0000313" key="2">
    <source>
        <dbReference type="Proteomes" id="UP000237718"/>
    </source>
</evidence>
<proteinExistence type="predicted"/>
<sequence>MPRERHYLLVTIAGVRLWRSEGKTFQVRYDLLRTGQRNVSSVYNCVYLLEGREYMLVASGTRPDGTVQDRKISLWPGVLVKHHLEFGDGSQIIFNPADQTVSTCFLVDDATAKISTVGRDLT</sequence>
<accession>A0A2T1AB48</accession>
<evidence type="ECO:0000313" key="1">
    <source>
        <dbReference type="EMBL" id="PRZ45578.1"/>
    </source>
</evidence>
<dbReference type="EMBL" id="PVUF01000014">
    <property type="protein sequence ID" value="PRZ45578.1"/>
    <property type="molecule type" value="Genomic_DNA"/>
</dbReference>
<dbReference type="AlphaFoldDB" id="A0A2T1AB48"/>
<gene>
    <name evidence="1" type="ORF">CLV89_11429</name>
</gene>
<reference evidence="1 2" key="1">
    <citation type="submission" date="2018-03" db="EMBL/GenBank/DDBJ databases">
        <title>Genomic Encyclopedia of Archaeal and Bacterial Type Strains, Phase II (KMG-II): from individual species to whole genera.</title>
        <authorList>
            <person name="Goeker M."/>
        </authorList>
    </citation>
    <scope>NUCLEOTIDE SEQUENCE [LARGE SCALE GENOMIC DNA]</scope>
    <source>
        <strain evidence="1 2">DSM 25328</strain>
    </source>
</reference>